<keyword evidence="3" id="KW-1185">Reference proteome</keyword>
<protein>
    <recommendedName>
        <fullName evidence="1">Dinitrogenase iron-molybdenum cofactor biosynthesis domain-containing protein</fullName>
    </recommendedName>
</protein>
<evidence type="ECO:0000313" key="2">
    <source>
        <dbReference type="EMBL" id="BBE31185.1"/>
    </source>
</evidence>
<dbReference type="InterPro" id="IPR036105">
    <property type="entry name" value="DiNase_FeMo-co_biosyn_sf"/>
</dbReference>
<dbReference type="SUPFAM" id="SSF53146">
    <property type="entry name" value="Nitrogenase accessory factor-like"/>
    <property type="match status" value="1"/>
</dbReference>
<proteinExistence type="predicted"/>
<feature type="domain" description="Dinitrogenase iron-molybdenum cofactor biosynthesis" evidence="1">
    <location>
        <begin position="14"/>
        <end position="101"/>
    </location>
</feature>
<dbReference type="Proteomes" id="UP000516361">
    <property type="component" value="Chromosome"/>
</dbReference>
<dbReference type="PANTHER" id="PTHR42983">
    <property type="entry name" value="DINITROGENASE IRON-MOLYBDENUM COFACTOR PROTEIN-RELATED"/>
    <property type="match status" value="1"/>
</dbReference>
<dbReference type="AlphaFoldDB" id="A0A7G1G503"/>
<name>A0A7G1G503_9BACT</name>
<reference evidence="2 3" key="1">
    <citation type="submission" date="2018-06" db="EMBL/GenBank/DDBJ databases">
        <title>Genome sequencing of Oceanotoga sp. sy52.</title>
        <authorList>
            <person name="Mori K."/>
        </authorList>
    </citation>
    <scope>NUCLEOTIDE SEQUENCE [LARGE SCALE GENOMIC DNA]</scope>
    <source>
        <strain evidence="3">sy52</strain>
    </source>
</reference>
<dbReference type="PANTHER" id="PTHR42983:SF1">
    <property type="entry name" value="IRON-MOLYBDENUM PROTEIN"/>
    <property type="match status" value="1"/>
</dbReference>
<dbReference type="InParanoid" id="A0A7G1G503"/>
<evidence type="ECO:0000313" key="3">
    <source>
        <dbReference type="Proteomes" id="UP000516361"/>
    </source>
</evidence>
<accession>A0A7G1G503</accession>
<dbReference type="InterPro" id="IPR003731">
    <property type="entry name" value="Di-Nase_FeMo-co_biosynth"/>
</dbReference>
<evidence type="ECO:0000259" key="1">
    <source>
        <dbReference type="Pfam" id="PF02579"/>
    </source>
</evidence>
<dbReference type="Pfam" id="PF02579">
    <property type="entry name" value="Nitro_FeMo-Co"/>
    <property type="match status" value="1"/>
</dbReference>
<gene>
    <name evidence="2" type="ORF">OSSY52_13260</name>
</gene>
<sequence length="113" mass="12054">MKIGLSAKSSSANAMVDDRFARGAVYVIYDTETKQYEFITPEELGAHGAGPKAIQLFAEKGVKVIVAPALGQNAYGAAQVAQIETYTQKNGTVEENINAYLNGTLEKITTPKG</sequence>
<dbReference type="EMBL" id="AP018712">
    <property type="protein sequence ID" value="BBE31185.1"/>
    <property type="molecule type" value="Genomic_DNA"/>
</dbReference>
<dbReference type="KEGG" id="ocy:OSSY52_13260"/>
<organism evidence="2 3">
    <name type="scientific">Tepiditoga spiralis</name>
    <dbReference type="NCBI Taxonomy" id="2108365"/>
    <lineage>
        <taxon>Bacteria</taxon>
        <taxon>Thermotogati</taxon>
        <taxon>Thermotogota</taxon>
        <taxon>Thermotogae</taxon>
        <taxon>Petrotogales</taxon>
        <taxon>Petrotogaceae</taxon>
        <taxon>Tepiditoga</taxon>
    </lineage>
</organism>
<dbReference type="RefSeq" id="WP_190613575.1">
    <property type="nucleotide sequence ID" value="NZ_AP018712.1"/>
</dbReference>
<dbReference type="Gene3D" id="3.30.420.130">
    <property type="entry name" value="Dinitrogenase iron-molybdenum cofactor biosynthesis domain"/>
    <property type="match status" value="1"/>
</dbReference>